<sequence>MPTSRNFSQPDSVPCYSCGEALHTVRGKDSAYTLPIGISPGSLKKSGLYDNTIIGGPISSPPDRYSCMCRDTQEDHIHCLKCWTNIIEKYNMTSEDIPESRPAKAISKPLDWVSVCDKVLGYVNYPLDLVEGVEPLIPAPCICTSFVKDILHSNDVMAVVEQLDSTYRSDSPTGCPHKESQTNVLHDDFLPRSVARCYVHDPTAGVLAPLYEQYIGCGVMCKFKNIPLKVQEQPDWVHVLVRSNYDSKKKGYTVSFPQCEAVSALAKLHVRWGSGVAAGCHGICQGDRDPIKYSHCRLLDSESIIWMIDIGIMDGPSCGKCNIDVLSLIFSMAIDTPDRIKDSMTSEIFNINNYGRQTELALFTWRALHTDKTDGFCCERSRRFCRAARNMMFWTFCNPVYFTTKWARDEGLLGFVEAINWFVMSRVAESELEASVTGEGPAKVDDIVRRVVDTGLTDFILCICA</sequence>
<evidence type="ECO:0000313" key="1">
    <source>
        <dbReference type="EMBL" id="KAF3231341.1"/>
    </source>
</evidence>
<proteinExistence type="predicted"/>
<comment type="caution">
    <text evidence="1">The sequence shown here is derived from an EMBL/GenBank/DDBJ whole genome shotgun (WGS) entry which is preliminary data.</text>
</comment>
<name>A0A6G1MPK5_ORBOL</name>
<dbReference type="Proteomes" id="UP000483672">
    <property type="component" value="Unassembled WGS sequence"/>
</dbReference>
<evidence type="ECO:0000313" key="2">
    <source>
        <dbReference type="Proteomes" id="UP000483672"/>
    </source>
</evidence>
<dbReference type="AlphaFoldDB" id="A0A6G1MPK5"/>
<protein>
    <submittedName>
        <fullName evidence="1">Uncharacterized protein</fullName>
    </submittedName>
</protein>
<organism evidence="1 2">
    <name type="scientific">Orbilia oligospora</name>
    <name type="common">Nematode-trapping fungus</name>
    <name type="synonym">Arthrobotrys oligospora</name>
    <dbReference type="NCBI Taxonomy" id="2813651"/>
    <lineage>
        <taxon>Eukaryota</taxon>
        <taxon>Fungi</taxon>
        <taxon>Dikarya</taxon>
        <taxon>Ascomycota</taxon>
        <taxon>Pezizomycotina</taxon>
        <taxon>Orbiliomycetes</taxon>
        <taxon>Orbiliales</taxon>
        <taxon>Orbiliaceae</taxon>
        <taxon>Orbilia</taxon>
    </lineage>
</organism>
<dbReference type="EMBL" id="WIPF01000004">
    <property type="protein sequence ID" value="KAF3231341.1"/>
    <property type="molecule type" value="Genomic_DNA"/>
</dbReference>
<accession>A0A6G1MPK5</accession>
<gene>
    <name evidence="1" type="ORF">TWF191_006831</name>
</gene>
<reference evidence="1 2" key="1">
    <citation type="submission" date="2019-06" db="EMBL/GenBank/DDBJ databases">
        <authorList>
            <person name="Palmer J.M."/>
        </authorList>
    </citation>
    <scope>NUCLEOTIDE SEQUENCE [LARGE SCALE GENOMIC DNA]</scope>
    <source>
        <strain evidence="1 2">TWF191</strain>
    </source>
</reference>